<feature type="transmembrane region" description="Helical" evidence="7">
    <location>
        <begin position="135"/>
        <end position="154"/>
    </location>
</feature>
<feature type="transmembrane region" description="Helical" evidence="7">
    <location>
        <begin position="175"/>
        <end position="192"/>
    </location>
</feature>
<dbReference type="Gene3D" id="1.10.3720.10">
    <property type="entry name" value="MetI-like"/>
    <property type="match status" value="1"/>
</dbReference>
<evidence type="ECO:0000256" key="6">
    <source>
        <dbReference type="ARBA" id="ARBA00023136"/>
    </source>
</evidence>
<dbReference type="SUPFAM" id="SSF161098">
    <property type="entry name" value="MetI-like"/>
    <property type="match status" value="1"/>
</dbReference>
<dbReference type="InterPro" id="IPR035906">
    <property type="entry name" value="MetI-like_sf"/>
</dbReference>
<feature type="domain" description="ABC transmembrane type-1" evidence="8">
    <location>
        <begin position="69"/>
        <end position="249"/>
    </location>
</feature>
<dbReference type="EMBL" id="FOIM01000006">
    <property type="protein sequence ID" value="SET44657.1"/>
    <property type="molecule type" value="Genomic_DNA"/>
</dbReference>
<evidence type="ECO:0000259" key="8">
    <source>
        <dbReference type="PROSITE" id="PS50928"/>
    </source>
</evidence>
<keyword evidence="5 7" id="KW-1133">Transmembrane helix</keyword>
<evidence type="ECO:0000256" key="4">
    <source>
        <dbReference type="ARBA" id="ARBA00022692"/>
    </source>
</evidence>
<evidence type="ECO:0000256" key="7">
    <source>
        <dbReference type="RuleBase" id="RU363032"/>
    </source>
</evidence>
<evidence type="ECO:0000256" key="1">
    <source>
        <dbReference type="ARBA" id="ARBA00004651"/>
    </source>
</evidence>
<accession>A0A1I0EJJ2</accession>
<protein>
    <submittedName>
        <fullName evidence="9">NitT/TauT family transport system permease protein</fullName>
    </submittedName>
</protein>
<comment type="similarity">
    <text evidence="7">Belongs to the binding-protein-dependent transport system permease family.</text>
</comment>
<dbReference type="GeneID" id="93276661"/>
<comment type="subcellular location">
    <subcellularLocation>
        <location evidence="1 7">Cell membrane</location>
        <topology evidence="1 7">Multi-pass membrane protein</topology>
    </subcellularLocation>
</comment>
<name>A0A1I0EJJ2_9FIRM</name>
<dbReference type="PANTHER" id="PTHR30151:SF0">
    <property type="entry name" value="ABC TRANSPORTER PERMEASE PROTEIN MJ0413-RELATED"/>
    <property type="match status" value="1"/>
</dbReference>
<dbReference type="GO" id="GO:0005886">
    <property type="term" value="C:plasma membrane"/>
    <property type="evidence" value="ECO:0007669"/>
    <property type="project" value="UniProtKB-SubCell"/>
</dbReference>
<reference evidence="10" key="1">
    <citation type="submission" date="2016-10" db="EMBL/GenBank/DDBJ databases">
        <authorList>
            <person name="Varghese N."/>
            <person name="Submissions S."/>
        </authorList>
    </citation>
    <scope>NUCLEOTIDE SEQUENCE [LARGE SCALE GENOMIC DNA]</scope>
    <source>
        <strain evidence="10">NLAE-zl-G277</strain>
    </source>
</reference>
<proteinExistence type="inferred from homology"/>
<keyword evidence="3" id="KW-1003">Cell membrane</keyword>
<evidence type="ECO:0000256" key="5">
    <source>
        <dbReference type="ARBA" id="ARBA00022989"/>
    </source>
</evidence>
<dbReference type="PROSITE" id="PS50928">
    <property type="entry name" value="ABC_TM1"/>
    <property type="match status" value="1"/>
</dbReference>
<evidence type="ECO:0000313" key="10">
    <source>
        <dbReference type="Proteomes" id="UP000198508"/>
    </source>
</evidence>
<dbReference type="CDD" id="cd06261">
    <property type="entry name" value="TM_PBP2"/>
    <property type="match status" value="1"/>
</dbReference>
<feature type="transmembrane region" description="Helical" evidence="7">
    <location>
        <begin position="198"/>
        <end position="219"/>
    </location>
</feature>
<feature type="transmembrane region" description="Helical" evidence="7">
    <location>
        <begin position="76"/>
        <end position="94"/>
    </location>
</feature>
<feature type="transmembrane region" description="Helical" evidence="7">
    <location>
        <begin position="106"/>
        <end position="129"/>
    </location>
</feature>
<dbReference type="RefSeq" id="WP_092362210.1">
    <property type="nucleotide sequence ID" value="NZ_CAKXUV010000066.1"/>
</dbReference>
<feature type="transmembrane region" description="Helical" evidence="7">
    <location>
        <begin position="14"/>
        <end position="34"/>
    </location>
</feature>
<organism evidence="9 10">
    <name type="scientific">Enterocloster lavalensis</name>
    <dbReference type="NCBI Taxonomy" id="460384"/>
    <lineage>
        <taxon>Bacteria</taxon>
        <taxon>Bacillati</taxon>
        <taxon>Bacillota</taxon>
        <taxon>Clostridia</taxon>
        <taxon>Lachnospirales</taxon>
        <taxon>Lachnospiraceae</taxon>
        <taxon>Enterocloster</taxon>
    </lineage>
</organism>
<dbReference type="FunFam" id="1.10.3720.10:FF:000003">
    <property type="entry name" value="Aliphatic sulfonate ABC transporter permease"/>
    <property type="match status" value="1"/>
</dbReference>
<dbReference type="GO" id="GO:0042918">
    <property type="term" value="P:alkanesulfonate transmembrane transport"/>
    <property type="evidence" value="ECO:0007669"/>
    <property type="project" value="UniProtKB-ARBA"/>
</dbReference>
<dbReference type="STRING" id="460384.SAMN05216313_106136"/>
<dbReference type="PANTHER" id="PTHR30151">
    <property type="entry name" value="ALKANE SULFONATE ABC TRANSPORTER-RELATED, MEMBRANE SUBUNIT"/>
    <property type="match status" value="1"/>
</dbReference>
<keyword evidence="4 7" id="KW-0812">Transmembrane</keyword>
<keyword evidence="10" id="KW-1185">Reference proteome</keyword>
<dbReference type="Pfam" id="PF00528">
    <property type="entry name" value="BPD_transp_1"/>
    <property type="match status" value="1"/>
</dbReference>
<gene>
    <name evidence="9" type="ORF">SAMN05216313_106136</name>
</gene>
<evidence type="ECO:0000313" key="9">
    <source>
        <dbReference type="EMBL" id="SET44657.1"/>
    </source>
</evidence>
<evidence type="ECO:0000256" key="2">
    <source>
        <dbReference type="ARBA" id="ARBA00022448"/>
    </source>
</evidence>
<sequence length="262" mass="28758">MMNKDLQKTTWQKAMYLIFPVISIGLLMMAWLMVSTNRPDLFPGPATTWERFQKLLVKPLGRIPLWVHILDSLRRVGIAVGLSCFLGIIFGVMMGWNRYFNATLGIIFEVIRPIPPLAWIPLITIWFGIGEFPKILIVFIGTFANVVVNTATGVRMVDAQQLDVGKTFGASQFNTLLHIVLPASLPAIFAGIRTALGAGWAVVLAAEMLGATSGVGFLITRGNEIGDTALILVSMFIIGIIGALLSSVTSWIERKACPWRTN</sequence>
<dbReference type="InterPro" id="IPR000515">
    <property type="entry name" value="MetI-like"/>
</dbReference>
<keyword evidence="6 7" id="KW-0472">Membrane</keyword>
<evidence type="ECO:0000256" key="3">
    <source>
        <dbReference type="ARBA" id="ARBA00022475"/>
    </source>
</evidence>
<dbReference type="AlphaFoldDB" id="A0A1I0EJJ2"/>
<dbReference type="Proteomes" id="UP000198508">
    <property type="component" value="Unassembled WGS sequence"/>
</dbReference>
<keyword evidence="2 7" id="KW-0813">Transport</keyword>
<feature type="transmembrane region" description="Helical" evidence="7">
    <location>
        <begin position="231"/>
        <end position="252"/>
    </location>
</feature>